<protein>
    <submittedName>
        <fullName evidence="2">Uncharacterized protein</fullName>
    </submittedName>
</protein>
<proteinExistence type="predicted"/>
<feature type="compositionally biased region" description="Basic and acidic residues" evidence="1">
    <location>
        <begin position="31"/>
        <end position="52"/>
    </location>
</feature>
<feature type="region of interest" description="Disordered" evidence="1">
    <location>
        <begin position="1"/>
        <end position="104"/>
    </location>
</feature>
<evidence type="ECO:0000313" key="3">
    <source>
        <dbReference type="Proteomes" id="UP001152300"/>
    </source>
</evidence>
<dbReference type="AlphaFoldDB" id="A0A9X0DQQ5"/>
<sequence>MSSSRQGRLDPREAEARAELQNPRGQPAEYVDQRQNPEWRKAKMDKAMEKARGRSARNNGFRSLVQPGSPMRSTSALQSIHGQPNYRGSSTMTSPQKQNAAQLQPYEDPHDQEMAMYQLDMDSMNDNSREYFVQDEWAKSQLRKIGNTCPRGCRWIRIEGGYRCGQGFHWATDQMLSEGEGEVITSLRIVPKGFPNHGEAVKTGSRYD</sequence>
<dbReference type="Proteomes" id="UP001152300">
    <property type="component" value="Unassembled WGS sequence"/>
</dbReference>
<dbReference type="EMBL" id="JAPEIS010000002">
    <property type="protein sequence ID" value="KAJ8069378.1"/>
    <property type="molecule type" value="Genomic_DNA"/>
</dbReference>
<accession>A0A9X0DQQ5</accession>
<feature type="compositionally biased region" description="Basic and acidic residues" evidence="1">
    <location>
        <begin position="7"/>
        <end position="18"/>
    </location>
</feature>
<gene>
    <name evidence="2" type="ORF">OCU04_003032</name>
</gene>
<comment type="caution">
    <text evidence="2">The sequence shown here is derived from an EMBL/GenBank/DDBJ whole genome shotgun (WGS) entry which is preliminary data.</text>
</comment>
<evidence type="ECO:0000313" key="2">
    <source>
        <dbReference type="EMBL" id="KAJ8069378.1"/>
    </source>
</evidence>
<name>A0A9X0DQQ5_9HELO</name>
<dbReference type="OrthoDB" id="3533719at2759"/>
<feature type="compositionally biased region" description="Polar residues" evidence="1">
    <location>
        <begin position="71"/>
        <end position="102"/>
    </location>
</feature>
<reference evidence="2" key="1">
    <citation type="submission" date="2022-11" db="EMBL/GenBank/DDBJ databases">
        <title>Genome Resource of Sclerotinia nivalis Strain SnTB1, a Plant Pathogen Isolated from American Ginseng.</title>
        <authorList>
            <person name="Fan S."/>
        </authorList>
    </citation>
    <scope>NUCLEOTIDE SEQUENCE</scope>
    <source>
        <strain evidence="2">SnTB1</strain>
    </source>
</reference>
<organism evidence="2 3">
    <name type="scientific">Sclerotinia nivalis</name>
    <dbReference type="NCBI Taxonomy" id="352851"/>
    <lineage>
        <taxon>Eukaryota</taxon>
        <taxon>Fungi</taxon>
        <taxon>Dikarya</taxon>
        <taxon>Ascomycota</taxon>
        <taxon>Pezizomycotina</taxon>
        <taxon>Leotiomycetes</taxon>
        <taxon>Helotiales</taxon>
        <taxon>Sclerotiniaceae</taxon>
        <taxon>Sclerotinia</taxon>
    </lineage>
</organism>
<keyword evidence="3" id="KW-1185">Reference proteome</keyword>
<evidence type="ECO:0000256" key="1">
    <source>
        <dbReference type="SAM" id="MobiDB-lite"/>
    </source>
</evidence>